<feature type="chain" id="PRO_5017963890" evidence="6">
    <location>
        <begin position="18"/>
        <end position="285"/>
    </location>
</feature>
<dbReference type="STRING" id="10036.ENSMAUP00000002739"/>
<dbReference type="Gene3D" id="2.60.40.10">
    <property type="entry name" value="Immunoglobulins"/>
    <property type="match status" value="2"/>
</dbReference>
<dbReference type="GO" id="GO:0042110">
    <property type="term" value="P:T cell activation"/>
    <property type="evidence" value="ECO:0007669"/>
    <property type="project" value="TreeGrafter"/>
</dbReference>
<feature type="domain" description="Ig-like" evidence="7">
    <location>
        <begin position="134"/>
        <end position="213"/>
    </location>
</feature>
<dbReference type="SMART" id="SM00409">
    <property type="entry name" value="IG"/>
    <property type="match status" value="1"/>
</dbReference>
<proteinExistence type="predicted"/>
<keyword evidence="3 5" id="KW-0472">Membrane</keyword>
<evidence type="ECO:0000256" key="2">
    <source>
        <dbReference type="ARBA" id="ARBA00022729"/>
    </source>
</evidence>
<dbReference type="PANTHER" id="PTHR12080:SF18">
    <property type="entry name" value="SLAM FAMILY MEMBER 9"/>
    <property type="match status" value="1"/>
</dbReference>
<feature type="transmembrane region" description="Helical" evidence="5">
    <location>
        <begin position="232"/>
        <end position="253"/>
    </location>
</feature>
<evidence type="ECO:0000256" key="6">
    <source>
        <dbReference type="SAM" id="SignalP"/>
    </source>
</evidence>
<evidence type="ECO:0000256" key="5">
    <source>
        <dbReference type="SAM" id="Phobius"/>
    </source>
</evidence>
<dbReference type="PANTHER" id="PTHR12080">
    <property type="entry name" value="SIGNALING LYMPHOCYTIC ACTIVATION MOLECULE"/>
    <property type="match status" value="1"/>
</dbReference>
<dbReference type="AlphaFoldDB" id="A0A3Q0D4H6"/>
<accession>A0A3Q0D4H6</accession>
<organism evidence="8 9">
    <name type="scientific">Mesocricetus auratus</name>
    <name type="common">Golden hamster</name>
    <dbReference type="NCBI Taxonomy" id="10036"/>
    <lineage>
        <taxon>Eukaryota</taxon>
        <taxon>Metazoa</taxon>
        <taxon>Chordata</taxon>
        <taxon>Craniata</taxon>
        <taxon>Vertebrata</taxon>
        <taxon>Euteleostomi</taxon>
        <taxon>Mammalia</taxon>
        <taxon>Eutheria</taxon>
        <taxon>Euarchontoglires</taxon>
        <taxon>Glires</taxon>
        <taxon>Rodentia</taxon>
        <taxon>Myomorpha</taxon>
        <taxon>Muroidea</taxon>
        <taxon>Cricetidae</taxon>
        <taxon>Cricetinae</taxon>
        <taxon>Mesocricetus</taxon>
    </lineage>
</organism>
<dbReference type="PROSITE" id="PS50835">
    <property type="entry name" value="IG_LIKE"/>
    <property type="match status" value="1"/>
</dbReference>
<comment type="subcellular location">
    <subcellularLocation>
        <location evidence="1">Membrane</location>
    </subcellularLocation>
</comment>
<dbReference type="SUPFAM" id="SSF48726">
    <property type="entry name" value="Immunoglobulin"/>
    <property type="match status" value="2"/>
</dbReference>
<dbReference type="GO" id="GO:0009897">
    <property type="term" value="C:external side of plasma membrane"/>
    <property type="evidence" value="ECO:0007669"/>
    <property type="project" value="TreeGrafter"/>
</dbReference>
<evidence type="ECO:0000313" key="8">
    <source>
        <dbReference type="Proteomes" id="UP000886700"/>
    </source>
</evidence>
<dbReference type="InterPro" id="IPR013106">
    <property type="entry name" value="Ig_V-set"/>
</dbReference>
<keyword evidence="8" id="KW-1185">Reference proteome</keyword>
<evidence type="ECO:0000313" key="9">
    <source>
        <dbReference type="RefSeq" id="XP_021087606.1"/>
    </source>
</evidence>
<evidence type="ECO:0000256" key="1">
    <source>
        <dbReference type="ARBA" id="ARBA00004370"/>
    </source>
</evidence>
<keyword evidence="5" id="KW-0812">Transmembrane</keyword>
<evidence type="ECO:0000256" key="4">
    <source>
        <dbReference type="ARBA" id="ARBA00023180"/>
    </source>
</evidence>
<dbReference type="OrthoDB" id="9427418at2759"/>
<dbReference type="InterPro" id="IPR013783">
    <property type="entry name" value="Ig-like_fold"/>
</dbReference>
<name>A0A3Q0D4H6_MESAU</name>
<dbReference type="Proteomes" id="UP000886700">
    <property type="component" value="Unplaced"/>
</dbReference>
<gene>
    <name evidence="9" type="primary">Slamf9</name>
</gene>
<dbReference type="InterPro" id="IPR036179">
    <property type="entry name" value="Ig-like_dom_sf"/>
</dbReference>
<reference evidence="9" key="1">
    <citation type="submission" date="2025-08" db="UniProtKB">
        <authorList>
            <consortium name="RefSeq"/>
        </authorList>
    </citation>
    <scope>IDENTIFICATION</scope>
    <source>
        <tissue evidence="9">Liver</tissue>
    </source>
</reference>
<protein>
    <submittedName>
        <fullName evidence="9">SLAM family member 9 isoform X1</fullName>
    </submittedName>
</protein>
<dbReference type="InterPro" id="IPR003599">
    <property type="entry name" value="Ig_sub"/>
</dbReference>
<dbReference type="KEGG" id="maua:101828828"/>
<keyword evidence="5" id="KW-1133">Transmembrane helix</keyword>
<dbReference type="RefSeq" id="XP_021087606.1">
    <property type="nucleotide sequence ID" value="XM_021231947.2"/>
</dbReference>
<dbReference type="CTD" id="89886"/>
<dbReference type="InterPro" id="IPR007110">
    <property type="entry name" value="Ig-like_dom"/>
</dbReference>
<evidence type="ECO:0000259" key="7">
    <source>
        <dbReference type="PROSITE" id="PS50835"/>
    </source>
</evidence>
<keyword evidence="4" id="KW-0325">Glycoprotein</keyword>
<evidence type="ECO:0000256" key="3">
    <source>
        <dbReference type="ARBA" id="ARBA00023136"/>
    </source>
</evidence>
<keyword evidence="2 6" id="KW-0732">Signal</keyword>
<feature type="signal peptide" evidence="6">
    <location>
        <begin position="1"/>
        <end position="17"/>
    </location>
</feature>
<dbReference type="InterPro" id="IPR015631">
    <property type="entry name" value="CD2/SLAM_rcpt"/>
</dbReference>
<dbReference type="FunFam" id="2.60.40.10:FF:000470">
    <property type="entry name" value="SLAM family member 7"/>
    <property type="match status" value="1"/>
</dbReference>
<sequence>MGALLWSLLLLLQEAKGFSGDDEDPEEVVAALQESISLSLEIPSDEEVKDIIWFFQKNLVTVVPRKEGKSTVMLTMDPRYRGRVGISESSYSLSISNLTWEDSGLYQAKVSLNTSQLFITKSYDLRVYRRLSKPHITVSLKISEEGACNISLMCSIERAGMDVTYTWLSSQDSTNVSHEDSVISTSWRPGDRALSYTCRASNPVSNSSSRLISVGSFCADLGSPEKPSMSCLLAKGLILLFLLVILAVVLCVFQTRKNRELSRVRKLKRNRIQLRKKGSPGPSPV</sequence>
<dbReference type="Pfam" id="PF07686">
    <property type="entry name" value="V-set"/>
    <property type="match status" value="1"/>
</dbReference>
<dbReference type="GeneID" id="101828828"/>